<dbReference type="Pfam" id="PF00440">
    <property type="entry name" value="TetR_N"/>
    <property type="match status" value="1"/>
</dbReference>
<dbReference type="PANTHER" id="PTHR43479">
    <property type="entry name" value="ACREF/ENVCD OPERON REPRESSOR-RELATED"/>
    <property type="match status" value="1"/>
</dbReference>
<accession>A0A7Y6BUB8</accession>
<feature type="domain" description="HTH tetR-type" evidence="3">
    <location>
        <begin position="10"/>
        <end position="70"/>
    </location>
</feature>
<evidence type="ECO:0000256" key="1">
    <source>
        <dbReference type="ARBA" id="ARBA00023125"/>
    </source>
</evidence>
<protein>
    <submittedName>
        <fullName evidence="4">TetR/AcrR family transcriptional regulator</fullName>
    </submittedName>
</protein>
<sequence>MDKKVDPRIIRTRKLLVDAFTHLTNKKDFKDITIKDITDQATVNRATFYGHFEDKYELMESAISEVVVEQVGGCLKNFNTLNKETLVNIFMLLITFQTDFEKELTSQCKRSFHSFRYVFESKIKFELEKLFQSILHNHNKNLDSESIKVGAAVLSASIFGATLDWKLNSTLSADQYIRYAIPYISGEFL</sequence>
<keyword evidence="5" id="KW-1185">Reference proteome</keyword>
<dbReference type="Proteomes" id="UP000526125">
    <property type="component" value="Unassembled WGS sequence"/>
</dbReference>
<dbReference type="PROSITE" id="PS50977">
    <property type="entry name" value="HTH_TETR_2"/>
    <property type="match status" value="1"/>
</dbReference>
<comment type="caution">
    <text evidence="4">The sequence shown here is derived from an EMBL/GenBank/DDBJ whole genome shotgun (WGS) entry which is preliminary data.</text>
</comment>
<dbReference type="GO" id="GO:0003677">
    <property type="term" value="F:DNA binding"/>
    <property type="evidence" value="ECO:0007669"/>
    <property type="project" value="UniProtKB-UniRule"/>
</dbReference>
<dbReference type="AlphaFoldDB" id="A0A7Y6BUB8"/>
<dbReference type="Gene3D" id="1.10.357.10">
    <property type="entry name" value="Tetracycline Repressor, domain 2"/>
    <property type="match status" value="1"/>
</dbReference>
<keyword evidence="1 2" id="KW-0238">DNA-binding</keyword>
<dbReference type="InterPro" id="IPR001647">
    <property type="entry name" value="HTH_TetR"/>
</dbReference>
<dbReference type="InterPro" id="IPR009057">
    <property type="entry name" value="Homeodomain-like_sf"/>
</dbReference>
<dbReference type="EMBL" id="JABMCB010000166">
    <property type="protein sequence ID" value="NUU75162.1"/>
    <property type="molecule type" value="Genomic_DNA"/>
</dbReference>
<gene>
    <name evidence="4" type="ORF">HP552_07910</name>
</gene>
<evidence type="ECO:0000313" key="5">
    <source>
        <dbReference type="Proteomes" id="UP000526125"/>
    </source>
</evidence>
<reference evidence="4 5" key="1">
    <citation type="submission" date="2020-05" db="EMBL/GenBank/DDBJ databases">
        <title>Genome Sequencing of Type Strains.</title>
        <authorList>
            <person name="Lemaire J.F."/>
            <person name="Inderbitzin P."/>
            <person name="Gregorio O.A."/>
            <person name="Collins S.B."/>
            <person name="Wespe N."/>
            <person name="Knight-Connoni V."/>
        </authorList>
    </citation>
    <scope>NUCLEOTIDE SEQUENCE [LARGE SCALE GENOMIC DNA]</scope>
    <source>
        <strain evidence="4 5">LMG 21957</strain>
    </source>
</reference>
<evidence type="ECO:0000313" key="4">
    <source>
        <dbReference type="EMBL" id="NUU75162.1"/>
    </source>
</evidence>
<dbReference type="InterPro" id="IPR050624">
    <property type="entry name" value="HTH-type_Tx_Regulator"/>
</dbReference>
<organism evidence="4 5">
    <name type="scientific">Paenibacillus xylanilyticus</name>
    <dbReference type="NCBI Taxonomy" id="248903"/>
    <lineage>
        <taxon>Bacteria</taxon>
        <taxon>Bacillati</taxon>
        <taxon>Bacillota</taxon>
        <taxon>Bacilli</taxon>
        <taxon>Bacillales</taxon>
        <taxon>Paenibacillaceae</taxon>
        <taxon>Paenibacillus</taxon>
    </lineage>
</organism>
<evidence type="ECO:0000256" key="2">
    <source>
        <dbReference type="PROSITE-ProRule" id="PRU00335"/>
    </source>
</evidence>
<feature type="DNA-binding region" description="H-T-H motif" evidence="2">
    <location>
        <begin position="33"/>
        <end position="52"/>
    </location>
</feature>
<evidence type="ECO:0000259" key="3">
    <source>
        <dbReference type="PROSITE" id="PS50977"/>
    </source>
</evidence>
<dbReference type="PANTHER" id="PTHR43479:SF7">
    <property type="entry name" value="TETR-FAMILY TRANSCRIPTIONAL REGULATOR"/>
    <property type="match status" value="1"/>
</dbReference>
<name>A0A7Y6BUB8_9BACL</name>
<proteinExistence type="predicted"/>
<dbReference type="SUPFAM" id="SSF46689">
    <property type="entry name" value="Homeodomain-like"/>
    <property type="match status" value="1"/>
</dbReference>